<dbReference type="GO" id="GO:0004659">
    <property type="term" value="F:prenyltransferase activity"/>
    <property type="evidence" value="ECO:0007669"/>
    <property type="project" value="InterPro"/>
</dbReference>
<dbReference type="InterPro" id="IPR008949">
    <property type="entry name" value="Isoprenoid_synthase_dom_sf"/>
</dbReference>
<dbReference type="PANTHER" id="PTHR12001">
    <property type="entry name" value="GERANYLGERANYL PYROPHOSPHATE SYNTHASE"/>
    <property type="match status" value="1"/>
</dbReference>
<comment type="caution">
    <text evidence="7">The sequence shown here is derived from an EMBL/GenBank/DDBJ whole genome shotgun (WGS) entry which is preliminary data.</text>
</comment>
<dbReference type="Proteomes" id="UP000645217">
    <property type="component" value="Unassembled WGS sequence"/>
</dbReference>
<comment type="cofactor">
    <cofactor evidence="1">
        <name>Mg(2+)</name>
        <dbReference type="ChEBI" id="CHEBI:18420"/>
    </cofactor>
</comment>
<evidence type="ECO:0000313" key="7">
    <source>
        <dbReference type="EMBL" id="GGL09305.1"/>
    </source>
</evidence>
<evidence type="ECO:0000256" key="1">
    <source>
        <dbReference type="ARBA" id="ARBA00001946"/>
    </source>
</evidence>
<sequence>MPTSFALSDVFLAEVDQRLRAFVDRQRPLISGPELNPLLEAAEDFLSGGKRLRPAFCYWGWRGAGGGDDPAIFTAAASLELLQASALIHDDVMDASDLRRGRPAAHRRFQALHEESGWQGSAEQFGEGAAVLLGSLLLVWSSEMWRTSGLPAASLAAAERVHDQMRTELMCGQYLDLLEQAHGGGTFESALRVALHKSGKYSVEQPLRLGLLLAARAEEPWIDRLCVDYGQKVGIAFQLRDDVLGVFGDPVETGKPAGDDLREGKRTMLIARALSEATPRQAADVRLLLGDPKLEEDGVRRLREIIEETGALAASEEMIKRYLDDALACLESAPITAEAREALRELAIAATSRRS</sequence>
<dbReference type="GO" id="GO:0008299">
    <property type="term" value="P:isoprenoid biosynthetic process"/>
    <property type="evidence" value="ECO:0007669"/>
    <property type="project" value="InterPro"/>
</dbReference>
<dbReference type="InterPro" id="IPR000092">
    <property type="entry name" value="Polyprenyl_synt"/>
</dbReference>
<reference evidence="7" key="2">
    <citation type="submission" date="2020-09" db="EMBL/GenBank/DDBJ databases">
        <authorList>
            <person name="Sun Q."/>
            <person name="Ohkuma M."/>
        </authorList>
    </citation>
    <scope>NUCLEOTIDE SEQUENCE</scope>
    <source>
        <strain evidence="7">JCM 13064</strain>
    </source>
</reference>
<proteinExistence type="inferred from homology"/>
<dbReference type="PANTHER" id="PTHR12001:SF85">
    <property type="entry name" value="SHORT CHAIN ISOPRENYL DIPHOSPHATE SYNTHASE"/>
    <property type="match status" value="1"/>
</dbReference>
<dbReference type="AlphaFoldDB" id="A0A917VR10"/>
<dbReference type="EMBL" id="BMNT01000039">
    <property type="protein sequence ID" value="GGL09305.1"/>
    <property type="molecule type" value="Genomic_DNA"/>
</dbReference>
<dbReference type="SFLD" id="SFLDG01017">
    <property type="entry name" value="Polyprenyl_Transferase_Like"/>
    <property type="match status" value="1"/>
</dbReference>
<dbReference type="RefSeq" id="WP_189166366.1">
    <property type="nucleotide sequence ID" value="NZ_BMNT01000039.1"/>
</dbReference>
<evidence type="ECO:0000256" key="6">
    <source>
        <dbReference type="RuleBase" id="RU004466"/>
    </source>
</evidence>
<name>A0A917VR10_9ACTN</name>
<reference evidence="7" key="1">
    <citation type="journal article" date="2014" name="Int. J. Syst. Evol. Microbiol.">
        <title>Complete genome sequence of Corynebacterium casei LMG S-19264T (=DSM 44701T), isolated from a smear-ripened cheese.</title>
        <authorList>
            <consortium name="US DOE Joint Genome Institute (JGI-PGF)"/>
            <person name="Walter F."/>
            <person name="Albersmeier A."/>
            <person name="Kalinowski J."/>
            <person name="Ruckert C."/>
        </authorList>
    </citation>
    <scope>NUCLEOTIDE SEQUENCE</scope>
    <source>
        <strain evidence="7">JCM 13064</strain>
    </source>
</reference>
<evidence type="ECO:0000256" key="5">
    <source>
        <dbReference type="ARBA" id="ARBA00022842"/>
    </source>
</evidence>
<evidence type="ECO:0000256" key="4">
    <source>
        <dbReference type="ARBA" id="ARBA00022723"/>
    </source>
</evidence>
<organism evidence="7 8">
    <name type="scientific">Sphaerisporangium melleum</name>
    <dbReference type="NCBI Taxonomy" id="321316"/>
    <lineage>
        <taxon>Bacteria</taxon>
        <taxon>Bacillati</taxon>
        <taxon>Actinomycetota</taxon>
        <taxon>Actinomycetes</taxon>
        <taxon>Streptosporangiales</taxon>
        <taxon>Streptosporangiaceae</taxon>
        <taxon>Sphaerisporangium</taxon>
    </lineage>
</organism>
<dbReference type="PROSITE" id="PS00444">
    <property type="entry name" value="POLYPRENYL_SYNTHASE_2"/>
    <property type="match status" value="1"/>
</dbReference>
<dbReference type="CDD" id="cd00685">
    <property type="entry name" value="Trans_IPPS_HT"/>
    <property type="match status" value="1"/>
</dbReference>
<keyword evidence="8" id="KW-1185">Reference proteome</keyword>
<dbReference type="GO" id="GO:0046872">
    <property type="term" value="F:metal ion binding"/>
    <property type="evidence" value="ECO:0007669"/>
    <property type="project" value="UniProtKB-KW"/>
</dbReference>
<dbReference type="Pfam" id="PF00348">
    <property type="entry name" value="polyprenyl_synt"/>
    <property type="match status" value="1"/>
</dbReference>
<gene>
    <name evidence="7" type="ORF">GCM10007964_59460</name>
</gene>
<dbReference type="SUPFAM" id="SSF48576">
    <property type="entry name" value="Terpenoid synthases"/>
    <property type="match status" value="1"/>
</dbReference>
<keyword evidence="3 6" id="KW-0808">Transferase</keyword>
<accession>A0A917VR10</accession>
<dbReference type="PROSITE" id="PS00723">
    <property type="entry name" value="POLYPRENYL_SYNTHASE_1"/>
    <property type="match status" value="1"/>
</dbReference>
<evidence type="ECO:0000256" key="2">
    <source>
        <dbReference type="ARBA" id="ARBA00006706"/>
    </source>
</evidence>
<dbReference type="Gene3D" id="1.10.600.10">
    <property type="entry name" value="Farnesyl Diphosphate Synthase"/>
    <property type="match status" value="1"/>
</dbReference>
<keyword evidence="4" id="KW-0479">Metal-binding</keyword>
<keyword evidence="5" id="KW-0460">Magnesium</keyword>
<evidence type="ECO:0000256" key="3">
    <source>
        <dbReference type="ARBA" id="ARBA00022679"/>
    </source>
</evidence>
<dbReference type="SFLD" id="SFLDS00005">
    <property type="entry name" value="Isoprenoid_Synthase_Type_I"/>
    <property type="match status" value="1"/>
</dbReference>
<dbReference type="InterPro" id="IPR033749">
    <property type="entry name" value="Polyprenyl_synt_CS"/>
</dbReference>
<protein>
    <submittedName>
        <fullName evidence="7">Geranylgeranyl pyrophosphate synthase</fullName>
    </submittedName>
</protein>
<comment type="similarity">
    <text evidence="2 6">Belongs to the FPP/GGPP synthase family.</text>
</comment>
<evidence type="ECO:0000313" key="8">
    <source>
        <dbReference type="Proteomes" id="UP000645217"/>
    </source>
</evidence>